<dbReference type="EMBL" id="JADIMJ010000044">
    <property type="protein sequence ID" value="MBO8453656.1"/>
    <property type="molecule type" value="Genomic_DNA"/>
</dbReference>
<dbReference type="SUPFAM" id="SSF53300">
    <property type="entry name" value="vWA-like"/>
    <property type="match status" value="1"/>
</dbReference>
<proteinExistence type="predicted"/>
<evidence type="ECO:0000313" key="3">
    <source>
        <dbReference type="EMBL" id="MBO8453656.1"/>
    </source>
</evidence>
<dbReference type="Gene3D" id="3.40.50.410">
    <property type="entry name" value="von Willebrand factor, type A domain"/>
    <property type="match status" value="1"/>
</dbReference>
<reference evidence="3" key="1">
    <citation type="submission" date="2020-10" db="EMBL/GenBank/DDBJ databases">
        <authorList>
            <person name="Gilroy R."/>
        </authorList>
    </citation>
    <scope>NUCLEOTIDE SEQUENCE</scope>
    <source>
        <strain evidence="3">F1-3629</strain>
    </source>
</reference>
<evidence type="ECO:0000313" key="4">
    <source>
        <dbReference type="Proteomes" id="UP000771749"/>
    </source>
</evidence>
<comment type="caution">
    <text evidence="3">The sequence shown here is derived from an EMBL/GenBank/DDBJ whole genome shotgun (WGS) entry which is preliminary data.</text>
</comment>
<dbReference type="Proteomes" id="UP000771749">
    <property type="component" value="Unassembled WGS sequence"/>
</dbReference>
<feature type="domain" description="VWFA" evidence="2">
    <location>
        <begin position="17"/>
        <end position="197"/>
    </location>
</feature>
<dbReference type="PROSITE" id="PS50234">
    <property type="entry name" value="VWFA"/>
    <property type="match status" value="1"/>
</dbReference>
<gene>
    <name evidence="3" type="ORF">IAC07_02885</name>
</gene>
<dbReference type="InterPro" id="IPR036465">
    <property type="entry name" value="vWFA_dom_sf"/>
</dbReference>
<protein>
    <submittedName>
        <fullName evidence="3">VWA domain-containing protein</fullName>
    </submittedName>
</protein>
<evidence type="ECO:0000256" key="1">
    <source>
        <dbReference type="SAM" id="MobiDB-lite"/>
    </source>
</evidence>
<name>A0A940DM91_9BACT</name>
<reference evidence="3" key="2">
    <citation type="journal article" date="2021" name="PeerJ">
        <title>Extensive microbial diversity within the chicken gut microbiome revealed by metagenomics and culture.</title>
        <authorList>
            <person name="Gilroy R."/>
            <person name="Ravi A."/>
            <person name="Getino M."/>
            <person name="Pursley I."/>
            <person name="Horton D.L."/>
            <person name="Alikhan N.F."/>
            <person name="Baker D."/>
            <person name="Gharbi K."/>
            <person name="Hall N."/>
            <person name="Watson M."/>
            <person name="Adriaenssens E.M."/>
            <person name="Foster-Nyarko E."/>
            <person name="Jarju S."/>
            <person name="Secka A."/>
            <person name="Antonio M."/>
            <person name="Oren A."/>
            <person name="Chaudhuri R.R."/>
            <person name="La Ragione R."/>
            <person name="Hildebrand F."/>
            <person name="Pallen M.J."/>
        </authorList>
    </citation>
    <scope>NUCLEOTIDE SEQUENCE</scope>
    <source>
        <strain evidence="3">F1-3629</strain>
    </source>
</reference>
<sequence length="256" mass="28113">MGVFDENVDVLPRRTMVLFFLVDTSGSMEGEKISSLNVAIQEVLPYIKDISESNVDAQIKVAVLEFSSGTEWMYPQPVNVDEFTWRDLEAGGLTCLGEACTELNDKLSASHGFMNEAAGSFAPAIILFSDGEPTDDYKRGLEKLRNNNWFKAAIKVAIAIGSDDNSNQSILAEFTSNKEAVLTVHNKEQLKKIIRFVSVTASQVASSHSSVGKDAPETKQDENVEKINDALKNNQELQGIESGTDVTKGVDEWGDW</sequence>
<dbReference type="InterPro" id="IPR002035">
    <property type="entry name" value="VWF_A"/>
</dbReference>
<dbReference type="AlphaFoldDB" id="A0A940DM91"/>
<accession>A0A940DM91</accession>
<dbReference type="Pfam" id="PF00092">
    <property type="entry name" value="VWA"/>
    <property type="match status" value="1"/>
</dbReference>
<organism evidence="3 4">
    <name type="scientific">Candidatus Cryptobacteroides gallistercoris</name>
    <dbReference type="NCBI Taxonomy" id="2840765"/>
    <lineage>
        <taxon>Bacteria</taxon>
        <taxon>Pseudomonadati</taxon>
        <taxon>Bacteroidota</taxon>
        <taxon>Bacteroidia</taxon>
        <taxon>Bacteroidales</taxon>
        <taxon>Candidatus Cryptobacteroides</taxon>
    </lineage>
</organism>
<feature type="region of interest" description="Disordered" evidence="1">
    <location>
        <begin position="233"/>
        <end position="256"/>
    </location>
</feature>
<evidence type="ECO:0000259" key="2">
    <source>
        <dbReference type="PROSITE" id="PS50234"/>
    </source>
</evidence>
<dbReference type="SMART" id="SM00327">
    <property type="entry name" value="VWA"/>
    <property type="match status" value="1"/>
</dbReference>